<reference evidence="2 3" key="1">
    <citation type="submission" date="2019-07" db="EMBL/GenBank/DDBJ databases">
        <title>Rhodotorula toruloides NBRC10032 genome sequencing.</title>
        <authorList>
            <person name="Shida Y."/>
            <person name="Takaku H."/>
            <person name="Ogasawara W."/>
            <person name="Mori K."/>
        </authorList>
    </citation>
    <scope>NUCLEOTIDE SEQUENCE [LARGE SCALE GENOMIC DNA]</scope>
    <source>
        <strain evidence="2 3">NBRC10032</strain>
    </source>
</reference>
<feature type="compositionally biased region" description="Low complexity" evidence="1">
    <location>
        <begin position="300"/>
        <end position="313"/>
    </location>
</feature>
<dbReference type="OrthoDB" id="2529404at2759"/>
<proteinExistence type="predicted"/>
<name>A0A511KEZ1_RHOTO</name>
<feature type="compositionally biased region" description="Low complexity" evidence="1">
    <location>
        <begin position="391"/>
        <end position="424"/>
    </location>
</feature>
<feature type="region of interest" description="Disordered" evidence="1">
    <location>
        <begin position="635"/>
        <end position="665"/>
    </location>
</feature>
<feature type="compositionally biased region" description="Low complexity" evidence="1">
    <location>
        <begin position="198"/>
        <end position="221"/>
    </location>
</feature>
<dbReference type="AlphaFoldDB" id="A0A511KEZ1"/>
<comment type="caution">
    <text evidence="2">The sequence shown here is derived from an EMBL/GenBank/DDBJ whole genome shotgun (WGS) entry which is preliminary data.</text>
</comment>
<feature type="compositionally biased region" description="Basic and acidic residues" evidence="1">
    <location>
        <begin position="635"/>
        <end position="645"/>
    </location>
</feature>
<dbReference type="Proteomes" id="UP000321518">
    <property type="component" value="Unassembled WGS sequence"/>
</dbReference>
<evidence type="ECO:0000313" key="2">
    <source>
        <dbReference type="EMBL" id="GEM08948.1"/>
    </source>
</evidence>
<feature type="compositionally biased region" description="Low complexity" evidence="1">
    <location>
        <begin position="58"/>
        <end position="94"/>
    </location>
</feature>
<evidence type="ECO:0000313" key="3">
    <source>
        <dbReference type="Proteomes" id="UP000321518"/>
    </source>
</evidence>
<evidence type="ECO:0000256" key="1">
    <source>
        <dbReference type="SAM" id="MobiDB-lite"/>
    </source>
</evidence>
<accession>A0A511KEZ1</accession>
<feature type="region of interest" description="Disordered" evidence="1">
    <location>
        <begin position="300"/>
        <end position="442"/>
    </location>
</feature>
<organism evidence="2 3">
    <name type="scientific">Rhodotorula toruloides</name>
    <name type="common">Yeast</name>
    <name type="synonym">Rhodosporidium toruloides</name>
    <dbReference type="NCBI Taxonomy" id="5286"/>
    <lineage>
        <taxon>Eukaryota</taxon>
        <taxon>Fungi</taxon>
        <taxon>Dikarya</taxon>
        <taxon>Basidiomycota</taxon>
        <taxon>Pucciniomycotina</taxon>
        <taxon>Microbotryomycetes</taxon>
        <taxon>Sporidiobolales</taxon>
        <taxon>Sporidiobolaceae</taxon>
        <taxon>Rhodotorula</taxon>
    </lineage>
</organism>
<feature type="region of interest" description="Disordered" evidence="1">
    <location>
        <begin position="464"/>
        <end position="606"/>
    </location>
</feature>
<sequence>MPLGGLGELEGARSDDHVAHSRPRCWWPLLLHSPQFHPYANDPLLPSNPDHALSFPHPGTAGAPADPQQPAAPSGSSSFLSPLQLPSLSLAAGPDQAGASEHPVKGEGEAHDAPRSLIKAEDADGSLAGGAARASTSAAGPAQTTASSSTPMPGLPSFPSFMPSSFANIPPDMYAQLINQASSTLFGSGVPALPPPGLAGLPSPSSSSSSPGIPSLSTLVGSSSGSLAPQSTYIAAPPSSASAAALSGSLAAAAAQYGLSADAGEAPFSTLPLGAYAVNGSPQVQAHQAAQGAFANYHQLQQQQLEQQRQAQEQEQRDDDAASDTTASDAEHSDDDDDGVRHGANEEDEEDEPSICGVAGYLLRGGVPGGAGEDYLTPATSAHQSDIEGKPSPASASAAPTPAASSSVVPSSTTTTPSASAFGFAPPPPPQPAAAGEGYNPGDPYIPSLGAYYAHLGYGHLGSHPAFGFGPGGVAGQKITYREDDPPELPYQSDDSADGDFGTKKGRRGRQRTRKASAVPGFAAPKPPPASLASAPGTGTGTSSATPTPGSSLDRTARGGSSTPSSSTSRGRKRASPAAYSEVHMPGAIDPATGLARRQTEIPAVEDDPSVRPYGCNWCVIDKAERRRVEREVLADAKGKGRAEDGDGAGSDVDAEGEEDDDAPPRIELSWRTVKELREHHARYHKDRAHELKNGAEESLLMEMPFRCALDPCDKTFKSLAGLRFHFQNATANGHFVVALERDDRTGQERATKKFKQEIKPSGRELQCPVARCPKKFKQSAGLAYHLTHTPNHPVTAALLNTFESTLLSKTKWWLSRLNKPLDPS</sequence>
<feature type="compositionally biased region" description="Basic residues" evidence="1">
    <location>
        <begin position="504"/>
        <end position="515"/>
    </location>
</feature>
<dbReference type="EMBL" id="BJWK01000006">
    <property type="protein sequence ID" value="GEM08948.1"/>
    <property type="molecule type" value="Genomic_DNA"/>
</dbReference>
<feature type="region of interest" description="Disordered" evidence="1">
    <location>
        <begin position="42"/>
        <end position="156"/>
    </location>
</feature>
<protein>
    <submittedName>
        <fullName evidence="2">Proteophosphoglycan ppg4</fullName>
    </submittedName>
</protein>
<feature type="region of interest" description="Disordered" evidence="1">
    <location>
        <begin position="197"/>
        <end position="221"/>
    </location>
</feature>
<feature type="compositionally biased region" description="Low complexity" evidence="1">
    <location>
        <begin position="531"/>
        <end position="569"/>
    </location>
</feature>
<gene>
    <name evidence="2" type="ORF">Rt10032_c06g2965</name>
</gene>
<feature type="compositionally biased region" description="Basic and acidic residues" evidence="1">
    <location>
        <begin position="102"/>
        <end position="122"/>
    </location>
</feature>
<feature type="compositionally biased region" description="Low complexity" evidence="1">
    <location>
        <begin position="125"/>
        <end position="142"/>
    </location>
</feature>
<feature type="compositionally biased region" description="Acidic residues" evidence="1">
    <location>
        <begin position="653"/>
        <end position="662"/>
    </location>
</feature>